<name>K0B7A8_9ARCH</name>
<evidence type="ECO:0000313" key="2">
    <source>
        <dbReference type="Proteomes" id="UP000006100"/>
    </source>
</evidence>
<dbReference type="HOGENOM" id="CLU_529587_0_0_2"/>
<dbReference type="InterPro" id="IPR036778">
    <property type="entry name" value="OHCU_decarboxylase_sf"/>
</dbReference>
<protein>
    <submittedName>
        <fullName evidence="1">Periplasmic ligand-binding sensor protein</fullName>
    </submittedName>
</protein>
<accession>K0B7A8</accession>
<dbReference type="KEGG" id="nir:NSED_01030"/>
<dbReference type="PATRIC" id="fig|1229909.8.peg.215"/>
<reference evidence="1 2" key="1">
    <citation type="journal article" date="2012" name="J. Bacteriol.">
        <title>Draft Genome Sequence of an Ammonia-Oxidizing Archaeon, "Candidatus Nitrosopumilus sediminis" AR2, from Svalbard in the Arctic Circle.</title>
        <authorList>
            <person name="Park S.J."/>
            <person name="Kim J.G."/>
            <person name="Jung M.Y."/>
            <person name="Kim S.J."/>
            <person name="Cha I.T."/>
            <person name="Ghai R."/>
            <person name="Martin-Cuadrado A.B."/>
            <person name="Rodriguez-Valera F."/>
            <person name="Rhee S.K."/>
        </authorList>
    </citation>
    <scope>NUCLEOTIDE SEQUENCE [LARGE SCALE GENOMIC DNA]</scope>
    <source>
        <strain evidence="1 2">AR2</strain>
    </source>
</reference>
<dbReference type="AlphaFoldDB" id="K0B7A8"/>
<dbReference type="RefSeq" id="WP_014964390.1">
    <property type="nucleotide sequence ID" value="NC_018656.1"/>
</dbReference>
<keyword evidence="2" id="KW-1185">Reference proteome</keyword>
<evidence type="ECO:0000313" key="1">
    <source>
        <dbReference type="EMBL" id="AFS82018.1"/>
    </source>
</evidence>
<sequence length="514" mass="61030">MKSTQLLSVVFSLIMFTGVTAGNIAFAESDDIIDSFEDCVEAGYPIMESFPEQCMTDDGTVFVNDDNDKHGLDDRLEKFCEMNDEEKRQLFADYHRLEQFAERLLNYCEMSEEDREDAIDKFIREHFPGERDFDLDDLLDRYCELNDEEKRQLLADHPRLAEFSDRLTNYCEMSEEEQDVIDELIEKHGNTIRAELRDYYKDYVMDYKKDMREHLENYCEMSDEDRKAFVTKHGKAEDRVEKMNTYCSLDEYDRINFIEEHKDEYKAYMKDKMTDNMYMNYDKFCKLTDAELAASTFDAEFVYNASKWCEMTSEEREEYKKEHHDNKMYDFDGMSDKAKHHMSDVAKTKLSENSDRLKAMIMYKHDISDERHEEIRMKYEEKHDDLDERKSELKMKFKNHMVSMKINMSDERKSTIHDRVAEMKAFKSELRERSSELTYEEKQQLREEFIEKAKDMQLAWISPRMQMTAGIDATEVECREGYSLVMKASNGVAMCLKADSALKMIDRGIIIPAN</sequence>
<gene>
    <name evidence="1" type="ORF">NSED_01030</name>
</gene>
<dbReference type="OrthoDB" id="3205at2157"/>
<dbReference type="EMBL" id="CP003843">
    <property type="protein sequence ID" value="AFS82018.1"/>
    <property type="molecule type" value="Genomic_DNA"/>
</dbReference>
<dbReference type="GeneID" id="13698080"/>
<proteinExistence type="predicted"/>
<dbReference type="eggNOG" id="arCOG10350">
    <property type="taxonomic scope" value="Archaea"/>
</dbReference>
<organism evidence="1 2">
    <name type="scientific">Candidatus Nitrosopumilus sediminis</name>
    <dbReference type="NCBI Taxonomy" id="1229909"/>
    <lineage>
        <taxon>Archaea</taxon>
        <taxon>Nitrososphaerota</taxon>
        <taxon>Nitrososphaeria</taxon>
        <taxon>Nitrosopumilales</taxon>
        <taxon>Nitrosopumilaceae</taxon>
        <taxon>Nitrosopumilus</taxon>
    </lineage>
</organism>
<dbReference type="SUPFAM" id="SSF158694">
    <property type="entry name" value="UraD-Like"/>
    <property type="match status" value="1"/>
</dbReference>
<dbReference type="Proteomes" id="UP000006100">
    <property type="component" value="Chromosome"/>
</dbReference>